<dbReference type="InterPro" id="IPR036388">
    <property type="entry name" value="WH-like_DNA-bd_sf"/>
</dbReference>
<gene>
    <name evidence="3" type="ORF">D7S86_11175</name>
</gene>
<dbReference type="Pfam" id="PF08281">
    <property type="entry name" value="Sigma70_r4_2"/>
    <property type="match status" value="1"/>
</dbReference>
<dbReference type="OrthoDB" id="3211555at2"/>
<feature type="domain" description="RNA polymerase sigma factor 70 region 4 type 2" evidence="2">
    <location>
        <begin position="120"/>
        <end position="170"/>
    </location>
</feature>
<dbReference type="SUPFAM" id="SSF88946">
    <property type="entry name" value="Sigma2 domain of RNA polymerase sigma factors"/>
    <property type="match status" value="1"/>
</dbReference>
<dbReference type="AlphaFoldDB" id="A0A494XYY7"/>
<comment type="caution">
    <text evidence="3">The sequence shown here is derived from an EMBL/GenBank/DDBJ whole genome shotgun (WGS) entry which is preliminary data.</text>
</comment>
<dbReference type="GO" id="GO:0006352">
    <property type="term" value="P:DNA-templated transcription initiation"/>
    <property type="evidence" value="ECO:0007669"/>
    <property type="project" value="InterPro"/>
</dbReference>
<proteinExistence type="predicted"/>
<accession>A0A494XYY7</accession>
<feature type="domain" description="RNA polymerase sigma-70 region 2" evidence="1">
    <location>
        <begin position="20"/>
        <end position="83"/>
    </location>
</feature>
<dbReference type="InterPro" id="IPR013249">
    <property type="entry name" value="RNA_pol_sigma70_r4_t2"/>
</dbReference>
<protein>
    <submittedName>
        <fullName evidence="3">Sigma-70 family RNA polymerase sigma factor</fullName>
    </submittedName>
</protein>
<dbReference type="Gene3D" id="1.10.1740.10">
    <property type="match status" value="1"/>
</dbReference>
<dbReference type="EMBL" id="RBZU01000004">
    <property type="protein sequence ID" value="RKP55774.1"/>
    <property type="molecule type" value="Genomic_DNA"/>
</dbReference>
<dbReference type="InterPro" id="IPR014284">
    <property type="entry name" value="RNA_pol_sigma-70_dom"/>
</dbReference>
<name>A0A494XYY7_9BURK</name>
<dbReference type="PANTHER" id="PTHR30173">
    <property type="entry name" value="SIGMA 19 FACTOR"/>
    <property type="match status" value="1"/>
</dbReference>
<dbReference type="InterPro" id="IPR013324">
    <property type="entry name" value="RNA_pol_sigma_r3/r4-like"/>
</dbReference>
<dbReference type="Gene3D" id="1.10.10.10">
    <property type="entry name" value="Winged helix-like DNA-binding domain superfamily/Winged helix DNA-binding domain"/>
    <property type="match status" value="1"/>
</dbReference>
<dbReference type="RefSeq" id="WP_121086401.1">
    <property type="nucleotide sequence ID" value="NZ_RBZU01000004.1"/>
</dbReference>
<dbReference type="InterPro" id="IPR007627">
    <property type="entry name" value="RNA_pol_sigma70_r2"/>
</dbReference>
<dbReference type="Proteomes" id="UP000270342">
    <property type="component" value="Unassembled WGS sequence"/>
</dbReference>
<dbReference type="InterPro" id="IPR013325">
    <property type="entry name" value="RNA_pol_sigma_r2"/>
</dbReference>
<evidence type="ECO:0000313" key="3">
    <source>
        <dbReference type="EMBL" id="RKP55774.1"/>
    </source>
</evidence>
<dbReference type="PANTHER" id="PTHR30173:SF36">
    <property type="entry name" value="ECF RNA POLYMERASE SIGMA FACTOR SIGJ"/>
    <property type="match status" value="1"/>
</dbReference>
<dbReference type="NCBIfam" id="TIGR02937">
    <property type="entry name" value="sigma70-ECF"/>
    <property type="match status" value="1"/>
</dbReference>
<evidence type="ECO:0000259" key="2">
    <source>
        <dbReference type="Pfam" id="PF08281"/>
    </source>
</evidence>
<evidence type="ECO:0000313" key="4">
    <source>
        <dbReference type="Proteomes" id="UP000270342"/>
    </source>
</evidence>
<dbReference type="SUPFAM" id="SSF88659">
    <property type="entry name" value="Sigma3 and sigma4 domains of RNA polymerase sigma factors"/>
    <property type="match status" value="1"/>
</dbReference>
<keyword evidence="4" id="KW-1185">Reference proteome</keyword>
<dbReference type="GO" id="GO:0016987">
    <property type="term" value="F:sigma factor activity"/>
    <property type="evidence" value="ECO:0007669"/>
    <property type="project" value="InterPro"/>
</dbReference>
<evidence type="ECO:0000259" key="1">
    <source>
        <dbReference type="Pfam" id="PF04542"/>
    </source>
</evidence>
<dbReference type="GO" id="GO:0003677">
    <property type="term" value="F:DNA binding"/>
    <property type="evidence" value="ECO:0007669"/>
    <property type="project" value="InterPro"/>
</dbReference>
<sequence>MTDSSIDRRAPARLDGSDAFDRERGRLVSIAYRMLGSRAEAEDIVQDAWLKWQASDRAAFLQPVAWLTTVVTRLSIDRLRALRTEHAAREKGVLPEPWLDPVVPSAEDRVLDGAQLSYGLMLLLDRLSPDARAAFLLREGFDCDYETIGAALGKPADHCRQLIHRAKARLARAGAPLKPNDFDRQRTVVEHLRAAIDAQDATALLAVLDGARVVADAPEPIGVSAVARILAANARVAASGTETVSSIAHARPAFIAETVSFGVEAGVALVLHGEITALCVPWFDRDDALTLYVVSRPSSLARANRMLGHAAIARLIARIALNAPSARNVCGAEIALA</sequence>
<dbReference type="Pfam" id="PF04542">
    <property type="entry name" value="Sigma70_r2"/>
    <property type="match status" value="1"/>
</dbReference>
<reference evidence="3 4" key="1">
    <citation type="submission" date="2018-10" db="EMBL/GenBank/DDBJ databases">
        <title>Robbsia sp. DHC34, isolated from soil.</title>
        <authorList>
            <person name="Gao Z.-H."/>
            <person name="Qiu L.-H."/>
        </authorList>
    </citation>
    <scope>NUCLEOTIDE SEQUENCE [LARGE SCALE GENOMIC DNA]</scope>
    <source>
        <strain evidence="3 4">DHC34</strain>
    </source>
</reference>
<dbReference type="InterPro" id="IPR052704">
    <property type="entry name" value="ECF_Sigma-70_Domain"/>
</dbReference>
<organism evidence="3 4">
    <name type="scientific">Pararobbsia silviterrae</name>
    <dbReference type="NCBI Taxonomy" id="1792498"/>
    <lineage>
        <taxon>Bacteria</taxon>
        <taxon>Pseudomonadati</taxon>
        <taxon>Pseudomonadota</taxon>
        <taxon>Betaproteobacteria</taxon>
        <taxon>Burkholderiales</taxon>
        <taxon>Burkholderiaceae</taxon>
        <taxon>Pararobbsia</taxon>
    </lineage>
</organism>